<dbReference type="RefSeq" id="WP_219548499.1">
    <property type="nucleotide sequence ID" value="NZ_JAHKRN010000040.1"/>
</dbReference>
<keyword evidence="5" id="KW-1185">Reference proteome</keyword>
<dbReference type="PROSITE" id="PS50977">
    <property type="entry name" value="HTH_TETR_2"/>
    <property type="match status" value="1"/>
</dbReference>
<organism evidence="4 5">
    <name type="scientific">Nonomuraea harbinensis</name>
    <dbReference type="NCBI Taxonomy" id="1286938"/>
    <lineage>
        <taxon>Bacteria</taxon>
        <taxon>Bacillati</taxon>
        <taxon>Actinomycetota</taxon>
        <taxon>Actinomycetes</taxon>
        <taxon>Streptosporangiales</taxon>
        <taxon>Streptosporangiaceae</taxon>
        <taxon>Nonomuraea</taxon>
    </lineage>
</organism>
<dbReference type="PANTHER" id="PTHR30055:SF226">
    <property type="entry name" value="HTH-TYPE TRANSCRIPTIONAL REGULATOR PKSA"/>
    <property type="match status" value="1"/>
</dbReference>
<dbReference type="EMBL" id="JBHSNW010000028">
    <property type="protein sequence ID" value="MFC5820829.1"/>
    <property type="molecule type" value="Genomic_DNA"/>
</dbReference>
<gene>
    <name evidence="4" type="ORF">ACFPUY_37520</name>
</gene>
<dbReference type="Pfam" id="PF00440">
    <property type="entry name" value="TetR_N"/>
    <property type="match status" value="1"/>
</dbReference>
<evidence type="ECO:0000313" key="5">
    <source>
        <dbReference type="Proteomes" id="UP001596096"/>
    </source>
</evidence>
<name>A0ABW1C6W6_9ACTN</name>
<protein>
    <submittedName>
        <fullName evidence="4">TetR/AcrR family transcriptional regulator</fullName>
    </submittedName>
</protein>
<dbReference type="InterPro" id="IPR050109">
    <property type="entry name" value="HTH-type_TetR-like_transc_reg"/>
</dbReference>
<evidence type="ECO:0000313" key="4">
    <source>
        <dbReference type="EMBL" id="MFC5820829.1"/>
    </source>
</evidence>
<accession>A0ABW1C6W6</accession>
<comment type="caution">
    <text evidence="4">The sequence shown here is derived from an EMBL/GenBank/DDBJ whole genome shotgun (WGS) entry which is preliminary data.</text>
</comment>
<feature type="DNA-binding region" description="H-T-H motif" evidence="2">
    <location>
        <begin position="38"/>
        <end position="57"/>
    </location>
</feature>
<evidence type="ECO:0000256" key="1">
    <source>
        <dbReference type="ARBA" id="ARBA00023125"/>
    </source>
</evidence>
<sequence length="242" mass="25955">MARPGRPPQDPARQLERAHRILDAAAELILRWGYDKTTIEDVARAAGVAKGTIYLHWKTRDALFVALLRRDRVRMVRQVRAAAPGTLPELIGALTTALLRRPLTRAAVVGDSQMLGKLTRQKLESGGATEGAAAFDRYLDELAALGAVRSDLGADEGLALVTALLYGFLVPQGMRPEEWRLPDERVAELVADAVGRTLGTGAPPDPGVARATRACLDAIEEIACRKLAGSLGVAALPEPKET</sequence>
<proteinExistence type="predicted"/>
<keyword evidence="1 2" id="KW-0238">DNA-binding</keyword>
<dbReference type="InterPro" id="IPR001647">
    <property type="entry name" value="HTH_TetR"/>
</dbReference>
<reference evidence="5" key="1">
    <citation type="journal article" date="2019" name="Int. J. Syst. Evol. Microbiol.">
        <title>The Global Catalogue of Microorganisms (GCM) 10K type strain sequencing project: providing services to taxonomists for standard genome sequencing and annotation.</title>
        <authorList>
            <consortium name="The Broad Institute Genomics Platform"/>
            <consortium name="The Broad Institute Genome Sequencing Center for Infectious Disease"/>
            <person name="Wu L."/>
            <person name="Ma J."/>
        </authorList>
    </citation>
    <scope>NUCLEOTIDE SEQUENCE [LARGE SCALE GENOMIC DNA]</scope>
    <source>
        <strain evidence="5">CGMCC 4.7106</strain>
    </source>
</reference>
<dbReference type="Proteomes" id="UP001596096">
    <property type="component" value="Unassembled WGS sequence"/>
</dbReference>
<evidence type="ECO:0000256" key="2">
    <source>
        <dbReference type="PROSITE-ProRule" id="PRU00335"/>
    </source>
</evidence>
<dbReference type="PANTHER" id="PTHR30055">
    <property type="entry name" value="HTH-TYPE TRANSCRIPTIONAL REGULATOR RUTR"/>
    <property type="match status" value="1"/>
</dbReference>
<evidence type="ECO:0000259" key="3">
    <source>
        <dbReference type="PROSITE" id="PS50977"/>
    </source>
</evidence>
<feature type="domain" description="HTH tetR-type" evidence="3">
    <location>
        <begin position="15"/>
        <end position="75"/>
    </location>
</feature>